<reference evidence="4" key="3">
    <citation type="submission" date="2025-08" db="UniProtKB">
        <authorList>
            <consortium name="RefSeq"/>
        </authorList>
    </citation>
    <scope>IDENTIFICATION</scope>
    <source>
        <tissue evidence="4">Whole organism</tissue>
    </source>
</reference>
<feature type="compositionally biased region" description="Basic and acidic residues" evidence="1">
    <location>
        <begin position="623"/>
        <end position="643"/>
    </location>
</feature>
<reference evidence="3" key="2">
    <citation type="journal article" date="2016" name="G3 (Bethesda)">
        <title>Genome Evolution in Three Species of Cactophilic Drosophila.</title>
        <authorList>
            <person name="Sanchez-Flores A."/>
            <person name="Penazola F."/>
            <person name="Carpinteyro-Ponce J."/>
            <person name="Nazario-Yepiz N."/>
            <person name="Abreu-Goodger C."/>
            <person name="Machado C.A."/>
            <person name="Markow T.A."/>
        </authorList>
    </citation>
    <scope>NUCLEOTIDE SEQUENCE [LARGE SCALE GENOMIC DNA]</scope>
</reference>
<protein>
    <submittedName>
        <fullName evidence="4">Probable serine/threonine-protein kinase kinX isoform X1</fullName>
    </submittedName>
</protein>
<keyword evidence="4" id="KW-0418">Kinase</keyword>
<accession>A0ABM1NM35</accession>
<evidence type="ECO:0000256" key="2">
    <source>
        <dbReference type="SAM" id="Phobius"/>
    </source>
</evidence>
<feature type="region of interest" description="Disordered" evidence="1">
    <location>
        <begin position="445"/>
        <end position="675"/>
    </location>
</feature>
<keyword evidence="2" id="KW-0812">Transmembrane</keyword>
<feature type="compositionally biased region" description="Basic and acidic residues" evidence="1">
    <location>
        <begin position="230"/>
        <end position="251"/>
    </location>
</feature>
<feature type="transmembrane region" description="Helical" evidence="2">
    <location>
        <begin position="700"/>
        <end position="722"/>
    </location>
</feature>
<feature type="compositionally biased region" description="Low complexity" evidence="1">
    <location>
        <begin position="406"/>
        <end position="416"/>
    </location>
</feature>
<feature type="compositionally biased region" description="Polar residues" evidence="1">
    <location>
        <begin position="171"/>
        <end position="188"/>
    </location>
</feature>
<name>A0ABM1NM35_DROAR</name>
<gene>
    <name evidence="4" type="primary">LOC108608907</name>
</gene>
<feature type="compositionally biased region" description="Basic and acidic residues" evidence="1">
    <location>
        <begin position="492"/>
        <end position="508"/>
    </location>
</feature>
<dbReference type="RefSeq" id="XP_017856021.1">
    <property type="nucleotide sequence ID" value="XM_018000532.1"/>
</dbReference>
<keyword evidence="3" id="KW-1185">Reference proteome</keyword>
<evidence type="ECO:0000256" key="1">
    <source>
        <dbReference type="SAM" id="MobiDB-lite"/>
    </source>
</evidence>
<keyword evidence="4" id="KW-0808">Transferase</keyword>
<feature type="compositionally biased region" description="Acidic residues" evidence="1">
    <location>
        <begin position="609"/>
        <end position="622"/>
    </location>
</feature>
<dbReference type="GeneID" id="108608907"/>
<feature type="compositionally biased region" description="Polar residues" evidence="1">
    <location>
        <begin position="583"/>
        <end position="600"/>
    </location>
</feature>
<evidence type="ECO:0000313" key="3">
    <source>
        <dbReference type="Proteomes" id="UP000694904"/>
    </source>
</evidence>
<feature type="region of interest" description="Disordered" evidence="1">
    <location>
        <begin position="171"/>
        <end position="207"/>
    </location>
</feature>
<feature type="region of interest" description="Disordered" evidence="1">
    <location>
        <begin position="230"/>
        <end position="267"/>
    </location>
</feature>
<organism evidence="3 4">
    <name type="scientific">Drosophila arizonae</name>
    <name type="common">Fruit fly</name>
    <dbReference type="NCBI Taxonomy" id="7263"/>
    <lineage>
        <taxon>Eukaryota</taxon>
        <taxon>Metazoa</taxon>
        <taxon>Ecdysozoa</taxon>
        <taxon>Arthropoda</taxon>
        <taxon>Hexapoda</taxon>
        <taxon>Insecta</taxon>
        <taxon>Pterygota</taxon>
        <taxon>Neoptera</taxon>
        <taxon>Endopterygota</taxon>
        <taxon>Diptera</taxon>
        <taxon>Brachycera</taxon>
        <taxon>Muscomorpha</taxon>
        <taxon>Ephydroidea</taxon>
        <taxon>Drosophilidae</taxon>
        <taxon>Drosophila</taxon>
    </lineage>
</organism>
<feature type="compositionally biased region" description="Low complexity" evidence="1">
    <location>
        <begin position="478"/>
        <end position="491"/>
    </location>
</feature>
<keyword evidence="2" id="KW-1133">Transmembrane helix</keyword>
<reference evidence="3" key="1">
    <citation type="journal article" date="1997" name="Nucleic Acids Res.">
        <title>tRNAscan-SE: a program for improved detection of transfer RNA genes in genomic sequence.</title>
        <authorList>
            <person name="Lowe T.M."/>
            <person name="Eddy S.R."/>
        </authorList>
    </citation>
    <scope>NUCLEOTIDE SEQUENCE [LARGE SCALE GENOMIC DNA]</scope>
</reference>
<dbReference type="Proteomes" id="UP000694904">
    <property type="component" value="Chromosome 2"/>
</dbReference>
<keyword evidence="2" id="KW-0472">Membrane</keyword>
<evidence type="ECO:0000313" key="4">
    <source>
        <dbReference type="RefSeq" id="XP_017856021.1"/>
    </source>
</evidence>
<feature type="region of interest" description="Disordered" evidence="1">
    <location>
        <begin position="351"/>
        <end position="416"/>
    </location>
</feature>
<proteinExistence type="predicted"/>
<dbReference type="GO" id="GO:0016301">
    <property type="term" value="F:kinase activity"/>
    <property type="evidence" value="ECO:0007669"/>
    <property type="project" value="UniProtKB-KW"/>
</dbReference>
<sequence>MAISESHPLDSCKAVPGRCYNRNRPHAPAHASSQLLPLLSLLFMMLAAMPAPCLAQTSESTTQLAVDIVEVTTANPPLLPTSVANVDPHPTVVAAVNETSVRLEAEEAAAAAAAASAAAAAEVDDDVEHNGFVALGGEGLEQGIRNAVKSEVESEIEADSSVLVATIQVNNEETEPKATSNNNEQTEAAQGVREPKTLDAEANEAPVQVEEAKQIENVEQPAKEEIAVEAEQVKEEKTAETETEPEKKENEQPLAVNQPEVAESTTPKAAIESDLVESESRPLPSITSDLVAVIFDENRAITEQPITETNLLALEKEHEVLLKVTTPPPTFEVPKHQVTKKQGVDDLLPIDISKVNAETQEEPQAAPDVKEEIQTPNPESVENTKDEHNVDNTSETSVQSAQSVPAAQSVQSVESIQSIQAVQPVQPVQSVKSAVESVELKESVQPIPSVQPVQSAQSVQPVQSVQAVQSVEANQPTEPVQSVQPVQSVESVQHEEPVRNDVEREGKELNVQPAAPSTAQPVHVVSTEPAVQKPVEESAQESSEESVEESAEDSVEPTEANTDQPAAAEAKPEVEQPSVVAVESSSPKSVQPTEPSSTASPVEAKAETSDDSAEDESREESETEKTETETERIVVEPVEKDTSEESEEQSEEEPKAKAEDSTATPLVSYPPHNAGQTFDSNLADERSAHLSLASSSRSTLIIALCSGTAVLFIVISLVIFVLSFQRQHGTLDIEMQEQRLGKDDLDQEDAQMKLLDVDLSPPVIIAMGNEETDECL</sequence>
<feature type="compositionally biased region" description="Low complexity" evidence="1">
    <location>
        <begin position="445"/>
        <end position="471"/>
    </location>
</feature>
<feature type="compositionally biased region" description="Polar residues" evidence="1">
    <location>
        <begin position="391"/>
        <end position="405"/>
    </location>
</feature>
<feature type="compositionally biased region" description="Acidic residues" evidence="1">
    <location>
        <begin position="538"/>
        <end position="556"/>
    </location>
</feature>